<proteinExistence type="predicted"/>
<name>A0A3M9NFS8_9BACT</name>
<feature type="domain" description="Cyclic nucleotide-binding" evidence="1">
    <location>
        <begin position="42"/>
        <end position="121"/>
    </location>
</feature>
<gene>
    <name evidence="2" type="ORF">EFY79_09925</name>
</gene>
<protein>
    <submittedName>
        <fullName evidence="2">Crp/Fnr family transcriptional regulator</fullName>
    </submittedName>
</protein>
<comment type="caution">
    <text evidence="2">The sequence shown here is derived from an EMBL/GenBank/DDBJ whole genome shotgun (WGS) entry which is preliminary data.</text>
</comment>
<dbReference type="RefSeq" id="WP_123120554.1">
    <property type="nucleotide sequence ID" value="NZ_RJJR01000007.1"/>
</dbReference>
<dbReference type="Gene3D" id="2.60.120.10">
    <property type="entry name" value="Jelly Rolls"/>
    <property type="match status" value="1"/>
</dbReference>
<evidence type="ECO:0000313" key="2">
    <source>
        <dbReference type="EMBL" id="RNI36636.1"/>
    </source>
</evidence>
<dbReference type="InterPro" id="IPR018490">
    <property type="entry name" value="cNMP-bd_dom_sf"/>
</dbReference>
<evidence type="ECO:0000259" key="1">
    <source>
        <dbReference type="Pfam" id="PF00027"/>
    </source>
</evidence>
<dbReference type="Pfam" id="PF00027">
    <property type="entry name" value="cNMP_binding"/>
    <property type="match status" value="1"/>
</dbReference>
<keyword evidence="3" id="KW-1185">Reference proteome</keyword>
<evidence type="ECO:0000313" key="3">
    <source>
        <dbReference type="Proteomes" id="UP000267223"/>
    </source>
</evidence>
<dbReference type="OrthoDB" id="680421at2"/>
<dbReference type="InterPro" id="IPR014710">
    <property type="entry name" value="RmlC-like_jellyroll"/>
</dbReference>
<dbReference type="AlphaFoldDB" id="A0A3M9NFS8"/>
<organism evidence="2 3">
    <name type="scientific">Hanamia caeni</name>
    <dbReference type="NCBI Taxonomy" id="2294116"/>
    <lineage>
        <taxon>Bacteria</taxon>
        <taxon>Pseudomonadati</taxon>
        <taxon>Bacteroidota</taxon>
        <taxon>Chitinophagia</taxon>
        <taxon>Chitinophagales</taxon>
        <taxon>Chitinophagaceae</taxon>
        <taxon>Hanamia</taxon>
    </lineage>
</organism>
<dbReference type="InterPro" id="IPR000595">
    <property type="entry name" value="cNMP-bd_dom"/>
</dbReference>
<dbReference type="CDD" id="cd00038">
    <property type="entry name" value="CAP_ED"/>
    <property type="match status" value="1"/>
</dbReference>
<accession>A0A3M9NFS8</accession>
<sequence>MNPVEMWKTVDGYSPLVSFLNTVSPISKEAMDFLDKSTTLLSIEKKKFLLKPGAVVTDFYFIIKGVIHGFIKEGDKQITTWINEEGEIVSSIRNLGTNKPCEEYLQALEDCVLIAIPIAITEEAFEVYPETNAVARRLWEDNYRGAEERAYLGRIPSAEKKYKKFIEKNPNLMNRIPLKYIASYLGMTVETLCRIRARQR</sequence>
<dbReference type="Proteomes" id="UP000267223">
    <property type="component" value="Unassembled WGS sequence"/>
</dbReference>
<dbReference type="SUPFAM" id="SSF51206">
    <property type="entry name" value="cAMP-binding domain-like"/>
    <property type="match status" value="1"/>
</dbReference>
<reference evidence="2 3" key="1">
    <citation type="submission" date="2018-11" db="EMBL/GenBank/DDBJ databases">
        <title>Draft genome sequence of Ferruginibacter sp. BO-59.</title>
        <authorList>
            <person name="Im W.T."/>
        </authorList>
    </citation>
    <scope>NUCLEOTIDE SEQUENCE [LARGE SCALE GENOMIC DNA]</scope>
    <source>
        <strain evidence="2 3">BO-59</strain>
    </source>
</reference>
<dbReference type="EMBL" id="RJJR01000007">
    <property type="protein sequence ID" value="RNI36636.1"/>
    <property type="molecule type" value="Genomic_DNA"/>
</dbReference>